<evidence type="ECO:0000313" key="1">
    <source>
        <dbReference type="EMBL" id="KAK7860633.1"/>
    </source>
</evidence>
<sequence length="52" mass="5761">MFVFTHHPPWLIPVQYSPESPSPPQQPMGIGCDCEGKLIEGISPPNYQALQP</sequence>
<gene>
    <name evidence="1" type="ORF">CFP56_033255</name>
</gene>
<organism evidence="1 2">
    <name type="scientific">Quercus suber</name>
    <name type="common">Cork oak</name>
    <dbReference type="NCBI Taxonomy" id="58331"/>
    <lineage>
        <taxon>Eukaryota</taxon>
        <taxon>Viridiplantae</taxon>
        <taxon>Streptophyta</taxon>
        <taxon>Embryophyta</taxon>
        <taxon>Tracheophyta</taxon>
        <taxon>Spermatophyta</taxon>
        <taxon>Magnoliopsida</taxon>
        <taxon>eudicotyledons</taxon>
        <taxon>Gunneridae</taxon>
        <taxon>Pentapetalae</taxon>
        <taxon>rosids</taxon>
        <taxon>fabids</taxon>
        <taxon>Fagales</taxon>
        <taxon>Fagaceae</taxon>
        <taxon>Quercus</taxon>
    </lineage>
</organism>
<keyword evidence="2" id="KW-1185">Reference proteome</keyword>
<accession>A0AAW0MBK8</accession>
<name>A0AAW0MBK8_QUESU</name>
<comment type="caution">
    <text evidence="1">The sequence shown here is derived from an EMBL/GenBank/DDBJ whole genome shotgun (WGS) entry which is preliminary data.</text>
</comment>
<proteinExistence type="predicted"/>
<dbReference type="AlphaFoldDB" id="A0AAW0MBK8"/>
<evidence type="ECO:0000313" key="2">
    <source>
        <dbReference type="Proteomes" id="UP000237347"/>
    </source>
</evidence>
<dbReference type="Proteomes" id="UP000237347">
    <property type="component" value="Unassembled WGS sequence"/>
</dbReference>
<protein>
    <submittedName>
        <fullName evidence="1">Uncharacterized protein</fullName>
    </submittedName>
</protein>
<dbReference type="EMBL" id="PKMF04000005">
    <property type="protein sequence ID" value="KAK7860633.1"/>
    <property type="molecule type" value="Genomic_DNA"/>
</dbReference>
<reference evidence="1 2" key="1">
    <citation type="journal article" date="2018" name="Sci. Data">
        <title>The draft genome sequence of cork oak.</title>
        <authorList>
            <person name="Ramos A.M."/>
            <person name="Usie A."/>
            <person name="Barbosa P."/>
            <person name="Barros P.M."/>
            <person name="Capote T."/>
            <person name="Chaves I."/>
            <person name="Simoes F."/>
            <person name="Abreu I."/>
            <person name="Carrasquinho I."/>
            <person name="Faro C."/>
            <person name="Guimaraes J.B."/>
            <person name="Mendonca D."/>
            <person name="Nobrega F."/>
            <person name="Rodrigues L."/>
            <person name="Saibo N.J.M."/>
            <person name="Varela M.C."/>
            <person name="Egas C."/>
            <person name="Matos J."/>
            <person name="Miguel C.M."/>
            <person name="Oliveira M.M."/>
            <person name="Ricardo C.P."/>
            <person name="Goncalves S."/>
        </authorList>
    </citation>
    <scope>NUCLEOTIDE SEQUENCE [LARGE SCALE GENOMIC DNA]</scope>
    <source>
        <strain evidence="2">cv. HL8</strain>
    </source>
</reference>